<reference evidence="1 2" key="1">
    <citation type="journal article" date="2010" name="Nature">
        <title>Comparative genomics reveals mobile pathogenicity chromosomes in Fusarium.</title>
        <authorList>
            <person name="Ma L.J."/>
            <person name="van der Does H.C."/>
            <person name="Borkovich K.A."/>
            <person name="Coleman J.J."/>
            <person name="Daboussi M.J."/>
            <person name="Di Pietro A."/>
            <person name="Dufresne M."/>
            <person name="Freitag M."/>
            <person name="Grabherr M."/>
            <person name="Henrissat B."/>
            <person name="Houterman P.M."/>
            <person name="Kang S."/>
            <person name="Shim W.B."/>
            <person name="Woloshuk C."/>
            <person name="Xie X."/>
            <person name="Xu J.R."/>
            <person name="Antoniw J."/>
            <person name="Baker S.E."/>
            <person name="Bluhm B.H."/>
            <person name="Breakspear A."/>
            <person name="Brown D.W."/>
            <person name="Butchko R.A."/>
            <person name="Chapman S."/>
            <person name="Coulson R."/>
            <person name="Coutinho P.M."/>
            <person name="Danchin E.G."/>
            <person name="Diener A."/>
            <person name="Gale L.R."/>
            <person name="Gardiner D.M."/>
            <person name="Goff S."/>
            <person name="Hammond-Kosack K.E."/>
            <person name="Hilburn K."/>
            <person name="Hua-Van A."/>
            <person name="Jonkers W."/>
            <person name="Kazan K."/>
            <person name="Kodira C.D."/>
            <person name="Koehrsen M."/>
            <person name="Kumar L."/>
            <person name="Lee Y.H."/>
            <person name="Li L."/>
            <person name="Manners J.M."/>
            <person name="Miranda-Saavedra D."/>
            <person name="Mukherjee M."/>
            <person name="Park G."/>
            <person name="Park J."/>
            <person name="Park S.Y."/>
            <person name="Proctor R.H."/>
            <person name="Regev A."/>
            <person name="Ruiz-Roldan M.C."/>
            <person name="Sain D."/>
            <person name="Sakthikumar S."/>
            <person name="Sykes S."/>
            <person name="Schwartz D.C."/>
            <person name="Turgeon B.G."/>
            <person name="Wapinski I."/>
            <person name="Yoder O."/>
            <person name="Young S."/>
            <person name="Zeng Q."/>
            <person name="Zhou S."/>
            <person name="Galagan J."/>
            <person name="Cuomo C.A."/>
            <person name="Kistler H.C."/>
            <person name="Rep M."/>
        </authorList>
    </citation>
    <scope>NUCLEOTIDE SEQUENCE [LARGE SCALE GENOMIC DNA]</scope>
    <source>
        <strain evidence="2">M3125 / FGSC 7600</strain>
    </source>
</reference>
<dbReference type="KEGG" id="fvr:FVEG_04464"/>
<sequence length="619" mass="70851">MPHQSGRIIFLLEADPDYSADYALALAAITTFAVHKATNQSAVHIKVATVSWEPIHPVTRRLFQQYLGALGAWGSISEFLLTKSEPLPANPVVLKDLPSNLLEYGTASNDTGSLCLRFRDAMHDAADLDERNTEPSQWDPWITASTSKGNYDTIPSALKDPGVELQMLHLNADFRLAERLPSYYTVSIFASPTVPRLIFDRRSRQLLHTFLWISESEELQQLSWRFRVQSYHPPDILCLDHFTKHRAKERRLKIRNEHAEGFVIALYDYMEWPRTIWDLLNVVQEKDDVFSLARIRFLFSGITISDEVIPESSKLRPRTSNGDALYAILPQVNYDSRVAHFLSLDTSSLIAMLKVHLAPMLAAANEPLELLHVQKLDSETMIKIRGCLNECSQVCDAGEWVRRSTLWATAGLGGMIDADDNDLPSPRFTTPLADSSIRVLTAVSAWVSKFSGTIDRILRANEMEVEELGKFQESVNDHNYNEISRDLLRAYSQQVAYASKPSKKLQGGELPKLYDFMTKKRFSPNLNLAVIDWNYIFKHEKRAYGVYTHLKRLGDGGTTVCNWTWIPDQVWVEFEIAMELARRWQPRRDKENNDEFWKTKFGTTRLREENGVLFDHQEL</sequence>
<dbReference type="GeneID" id="30062522"/>
<evidence type="ECO:0000313" key="1">
    <source>
        <dbReference type="EMBL" id="EWG42717.1"/>
    </source>
</evidence>
<dbReference type="EMBL" id="CM000581">
    <property type="protein sequence ID" value="EWG42717.1"/>
    <property type="molecule type" value="Genomic_DNA"/>
</dbReference>
<dbReference type="OrthoDB" id="5041245at2759"/>
<organism evidence="1 2">
    <name type="scientific">Gibberella moniliformis (strain M3125 / FGSC 7600)</name>
    <name type="common">Maize ear and stalk rot fungus</name>
    <name type="synonym">Fusarium verticillioides</name>
    <dbReference type="NCBI Taxonomy" id="334819"/>
    <lineage>
        <taxon>Eukaryota</taxon>
        <taxon>Fungi</taxon>
        <taxon>Dikarya</taxon>
        <taxon>Ascomycota</taxon>
        <taxon>Pezizomycotina</taxon>
        <taxon>Sordariomycetes</taxon>
        <taxon>Hypocreomycetidae</taxon>
        <taxon>Hypocreales</taxon>
        <taxon>Nectriaceae</taxon>
        <taxon>Fusarium</taxon>
        <taxon>Fusarium fujikuroi species complex</taxon>
    </lineage>
</organism>
<dbReference type="EMBL" id="DS022246">
    <property type="protein sequence ID" value="EWG42717.1"/>
    <property type="molecule type" value="Genomic_DNA"/>
</dbReference>
<dbReference type="VEuPathDB" id="FungiDB:FVEG_04464"/>
<accession>W7MD32</accession>
<proteinExistence type="predicted"/>
<dbReference type="AlphaFoldDB" id="W7MD32"/>
<protein>
    <submittedName>
        <fullName evidence="1">Uncharacterized protein</fullName>
    </submittedName>
</protein>
<dbReference type="RefSeq" id="XP_018748908.1">
    <property type="nucleotide sequence ID" value="XM_018892245.1"/>
</dbReference>
<dbReference type="Proteomes" id="UP000009096">
    <property type="component" value="Chromosome 4"/>
</dbReference>
<evidence type="ECO:0000313" key="2">
    <source>
        <dbReference type="Proteomes" id="UP000009096"/>
    </source>
</evidence>
<gene>
    <name evidence="1" type="ORF">FVEG_04464</name>
</gene>
<name>W7MD32_GIBM7</name>
<keyword evidence="2" id="KW-1185">Reference proteome</keyword>